<dbReference type="Pfam" id="PF07681">
    <property type="entry name" value="DoxX"/>
    <property type="match status" value="1"/>
</dbReference>
<comment type="subcellular location">
    <subcellularLocation>
        <location evidence="1">Membrane</location>
        <topology evidence="1">Multi-pass membrane protein</topology>
    </subcellularLocation>
</comment>
<name>A0A1G2CJT7_9BACT</name>
<evidence type="ECO:0000256" key="4">
    <source>
        <dbReference type="ARBA" id="ARBA00023136"/>
    </source>
</evidence>
<keyword evidence="2 5" id="KW-0812">Transmembrane</keyword>
<protein>
    <submittedName>
        <fullName evidence="6">DoxX family protein</fullName>
    </submittedName>
</protein>
<gene>
    <name evidence="6" type="ORF">A3G64_00135</name>
</gene>
<feature type="transmembrane region" description="Helical" evidence="5">
    <location>
        <begin position="107"/>
        <end position="127"/>
    </location>
</feature>
<feature type="transmembrane region" description="Helical" evidence="5">
    <location>
        <begin position="46"/>
        <end position="66"/>
    </location>
</feature>
<dbReference type="AlphaFoldDB" id="A0A1G2CJT7"/>
<dbReference type="GO" id="GO:0016020">
    <property type="term" value="C:membrane"/>
    <property type="evidence" value="ECO:0007669"/>
    <property type="project" value="UniProtKB-SubCell"/>
</dbReference>
<evidence type="ECO:0000256" key="3">
    <source>
        <dbReference type="ARBA" id="ARBA00022989"/>
    </source>
</evidence>
<comment type="caution">
    <text evidence="6">The sequence shown here is derived from an EMBL/GenBank/DDBJ whole genome shotgun (WGS) entry which is preliminary data.</text>
</comment>
<reference evidence="6 7" key="1">
    <citation type="journal article" date="2016" name="Nat. Commun.">
        <title>Thousands of microbial genomes shed light on interconnected biogeochemical processes in an aquifer system.</title>
        <authorList>
            <person name="Anantharaman K."/>
            <person name="Brown C.T."/>
            <person name="Hug L.A."/>
            <person name="Sharon I."/>
            <person name="Castelle C.J."/>
            <person name="Probst A.J."/>
            <person name="Thomas B.C."/>
            <person name="Singh A."/>
            <person name="Wilkins M.J."/>
            <person name="Karaoz U."/>
            <person name="Brodie E.L."/>
            <person name="Williams K.H."/>
            <person name="Hubbard S.S."/>
            <person name="Banfield J.F."/>
        </authorList>
    </citation>
    <scope>NUCLEOTIDE SEQUENCE [LARGE SCALE GENOMIC DNA]</scope>
</reference>
<feature type="transmembrane region" description="Helical" evidence="5">
    <location>
        <begin position="72"/>
        <end position="95"/>
    </location>
</feature>
<evidence type="ECO:0000313" key="7">
    <source>
        <dbReference type="Proteomes" id="UP000179281"/>
    </source>
</evidence>
<evidence type="ECO:0000256" key="5">
    <source>
        <dbReference type="SAM" id="Phobius"/>
    </source>
</evidence>
<keyword evidence="3 5" id="KW-1133">Transmembrane helix</keyword>
<keyword evidence="4 5" id="KW-0472">Membrane</keyword>
<evidence type="ECO:0000256" key="1">
    <source>
        <dbReference type="ARBA" id="ARBA00004141"/>
    </source>
</evidence>
<dbReference type="STRING" id="1798653.A3G64_00135"/>
<dbReference type="EMBL" id="MHLD01000041">
    <property type="protein sequence ID" value="OGZ01664.1"/>
    <property type="molecule type" value="Genomic_DNA"/>
</dbReference>
<evidence type="ECO:0000256" key="2">
    <source>
        <dbReference type="ARBA" id="ARBA00022692"/>
    </source>
</evidence>
<feature type="transmembrane region" description="Helical" evidence="5">
    <location>
        <begin position="6"/>
        <end position="25"/>
    </location>
</feature>
<sequence>MYDYTEILFLVGRVLFGGYFVMMGLNHFMKNGMLTGYARSKNVPMAKLAVMGSGLLLLAGGLGVLLGGYVQWAVAALALFLVPVSFTMHAFWAIPDPMARMGDQVNFMKNMALLGAALMLLTIPGPWPFSLFGY</sequence>
<dbReference type="Proteomes" id="UP000179281">
    <property type="component" value="Unassembled WGS sequence"/>
</dbReference>
<proteinExistence type="predicted"/>
<organism evidence="6 7">
    <name type="scientific">Candidatus Liptonbacteria bacterium RIFCSPLOWO2_12_FULL_60_15</name>
    <dbReference type="NCBI Taxonomy" id="1798653"/>
    <lineage>
        <taxon>Bacteria</taxon>
        <taxon>Candidatus Liptoniibacteriota</taxon>
    </lineage>
</organism>
<accession>A0A1G2CJT7</accession>
<dbReference type="InterPro" id="IPR032808">
    <property type="entry name" value="DoxX"/>
</dbReference>
<evidence type="ECO:0000313" key="6">
    <source>
        <dbReference type="EMBL" id="OGZ01664.1"/>
    </source>
</evidence>